<sequence length="52" mass="5623">MKYTNFSVLLALVSTSMANALDALTDSNFKTACDLWVSDPSTATTTYGDIKE</sequence>
<accession>A0A9W7ADM4</accession>
<organism evidence="2 3">
    <name type="scientific">Triparma retinervis</name>
    <dbReference type="NCBI Taxonomy" id="2557542"/>
    <lineage>
        <taxon>Eukaryota</taxon>
        <taxon>Sar</taxon>
        <taxon>Stramenopiles</taxon>
        <taxon>Ochrophyta</taxon>
        <taxon>Bolidophyceae</taxon>
        <taxon>Parmales</taxon>
        <taxon>Triparmaceae</taxon>
        <taxon>Triparma</taxon>
    </lineage>
</organism>
<reference evidence="2" key="1">
    <citation type="submission" date="2022-07" db="EMBL/GenBank/DDBJ databases">
        <title>Genome analysis of Parmales, a sister group of diatoms, reveals the evolutionary specialization of diatoms from phago-mixotrophs to photoautotrophs.</title>
        <authorList>
            <person name="Ban H."/>
            <person name="Sato S."/>
            <person name="Yoshikawa S."/>
            <person name="Kazumasa Y."/>
            <person name="Nakamura Y."/>
            <person name="Ichinomiya M."/>
            <person name="Saitoh K."/>
            <person name="Sato N."/>
            <person name="Blanc-Mathieu R."/>
            <person name="Endo H."/>
            <person name="Kuwata A."/>
            <person name="Ogata H."/>
        </authorList>
    </citation>
    <scope>NUCLEOTIDE SEQUENCE</scope>
</reference>
<evidence type="ECO:0000313" key="3">
    <source>
        <dbReference type="Proteomes" id="UP001165082"/>
    </source>
</evidence>
<dbReference type="Proteomes" id="UP001165082">
    <property type="component" value="Unassembled WGS sequence"/>
</dbReference>
<keyword evidence="1" id="KW-0732">Signal</keyword>
<evidence type="ECO:0000313" key="2">
    <source>
        <dbReference type="EMBL" id="GMH67328.1"/>
    </source>
</evidence>
<feature type="signal peptide" evidence="1">
    <location>
        <begin position="1"/>
        <end position="20"/>
    </location>
</feature>
<dbReference type="AlphaFoldDB" id="A0A9W7ADM4"/>
<proteinExistence type="predicted"/>
<name>A0A9W7ADM4_9STRA</name>
<keyword evidence="3" id="KW-1185">Reference proteome</keyword>
<protein>
    <submittedName>
        <fullName evidence="2">Uncharacterized protein</fullName>
    </submittedName>
</protein>
<dbReference type="EMBL" id="BRXZ01002658">
    <property type="protein sequence ID" value="GMH67328.1"/>
    <property type="molecule type" value="Genomic_DNA"/>
</dbReference>
<evidence type="ECO:0000256" key="1">
    <source>
        <dbReference type="SAM" id="SignalP"/>
    </source>
</evidence>
<gene>
    <name evidence="2" type="ORF">TrRE_jg4325</name>
</gene>
<feature type="non-terminal residue" evidence="2">
    <location>
        <position position="52"/>
    </location>
</feature>
<feature type="chain" id="PRO_5040979286" evidence="1">
    <location>
        <begin position="21"/>
        <end position="52"/>
    </location>
</feature>
<comment type="caution">
    <text evidence="2">The sequence shown here is derived from an EMBL/GenBank/DDBJ whole genome shotgun (WGS) entry which is preliminary data.</text>
</comment>